<gene>
    <name evidence="6" type="ORF">EG856_03490</name>
</gene>
<protein>
    <submittedName>
        <fullName evidence="6">Bifunctional metallophosphatase/5'-nucleotidase</fullName>
    </submittedName>
</protein>
<dbReference type="RefSeq" id="WP_130429730.1">
    <property type="nucleotide sequence ID" value="NZ_CP034841.1"/>
</dbReference>
<evidence type="ECO:0000256" key="2">
    <source>
        <dbReference type="RuleBase" id="RU362119"/>
    </source>
</evidence>
<dbReference type="SUPFAM" id="SSF56300">
    <property type="entry name" value="Metallo-dependent phosphatases"/>
    <property type="match status" value="1"/>
</dbReference>
<dbReference type="PANTHER" id="PTHR11575:SF24">
    <property type="entry name" value="5'-NUCLEOTIDASE"/>
    <property type="match status" value="1"/>
</dbReference>
<organism evidence="6 7">
    <name type="scientific">Mycoplasmopsis phocirhinis</name>
    <dbReference type="NCBI Taxonomy" id="142650"/>
    <lineage>
        <taxon>Bacteria</taxon>
        <taxon>Bacillati</taxon>
        <taxon>Mycoplasmatota</taxon>
        <taxon>Mycoplasmoidales</taxon>
        <taxon>Metamycoplasmataceae</taxon>
        <taxon>Mycoplasmopsis</taxon>
    </lineage>
</organism>
<feature type="coiled-coil region" evidence="3">
    <location>
        <begin position="31"/>
        <end position="83"/>
    </location>
</feature>
<dbReference type="InterPro" id="IPR004843">
    <property type="entry name" value="Calcineurin-like_PHP"/>
</dbReference>
<name>A0A4P6MPC8_9BACT</name>
<keyword evidence="1" id="KW-0732">Signal</keyword>
<dbReference type="GO" id="GO:0000166">
    <property type="term" value="F:nucleotide binding"/>
    <property type="evidence" value="ECO:0007669"/>
    <property type="project" value="UniProtKB-KW"/>
</dbReference>
<evidence type="ECO:0000256" key="1">
    <source>
        <dbReference type="ARBA" id="ARBA00022729"/>
    </source>
</evidence>
<dbReference type="Pfam" id="PF00149">
    <property type="entry name" value="Metallophos"/>
    <property type="match status" value="1"/>
</dbReference>
<dbReference type="InterPro" id="IPR008334">
    <property type="entry name" value="5'-Nucleotdase_C"/>
</dbReference>
<comment type="similarity">
    <text evidence="2">Belongs to the 5'-nucleotidase family.</text>
</comment>
<dbReference type="PRINTS" id="PR01607">
    <property type="entry name" value="APYRASEFAMLY"/>
</dbReference>
<feature type="domain" description="Calcineurin-like phosphoesterase" evidence="4">
    <location>
        <begin position="125"/>
        <end position="360"/>
    </location>
</feature>
<accession>A0A4P6MPC8</accession>
<dbReference type="InterPro" id="IPR036907">
    <property type="entry name" value="5'-Nucleotdase_C_sf"/>
</dbReference>
<evidence type="ECO:0000313" key="7">
    <source>
        <dbReference type="Proteomes" id="UP000289326"/>
    </source>
</evidence>
<keyword evidence="2" id="KW-0378">Hydrolase</keyword>
<dbReference type="InterPro" id="IPR006146">
    <property type="entry name" value="5'-Nucleotdase_CS"/>
</dbReference>
<keyword evidence="2" id="KW-0547">Nucleotide-binding</keyword>
<dbReference type="Gene3D" id="3.60.21.10">
    <property type="match status" value="1"/>
</dbReference>
<dbReference type="InterPro" id="IPR029052">
    <property type="entry name" value="Metallo-depent_PP-like"/>
</dbReference>
<dbReference type="AlphaFoldDB" id="A0A4P6MPC8"/>
<dbReference type="GO" id="GO:0030288">
    <property type="term" value="C:outer membrane-bounded periplasmic space"/>
    <property type="evidence" value="ECO:0007669"/>
    <property type="project" value="TreeGrafter"/>
</dbReference>
<dbReference type="Proteomes" id="UP000289326">
    <property type="component" value="Chromosome"/>
</dbReference>
<dbReference type="KEGG" id="mphi:EG856_03490"/>
<dbReference type="PANTHER" id="PTHR11575">
    <property type="entry name" value="5'-NUCLEOTIDASE-RELATED"/>
    <property type="match status" value="1"/>
</dbReference>
<keyword evidence="3" id="KW-0175">Coiled coil</keyword>
<dbReference type="PROSITE" id="PS00786">
    <property type="entry name" value="5_NUCLEOTIDASE_2"/>
    <property type="match status" value="1"/>
</dbReference>
<proteinExistence type="inferred from homology"/>
<evidence type="ECO:0000259" key="4">
    <source>
        <dbReference type="Pfam" id="PF00149"/>
    </source>
</evidence>
<dbReference type="PROSITE" id="PS51257">
    <property type="entry name" value="PROKAR_LIPOPROTEIN"/>
    <property type="match status" value="1"/>
</dbReference>
<dbReference type="GO" id="GO:0009166">
    <property type="term" value="P:nucleotide catabolic process"/>
    <property type="evidence" value="ECO:0007669"/>
    <property type="project" value="InterPro"/>
</dbReference>
<evidence type="ECO:0000313" key="6">
    <source>
        <dbReference type="EMBL" id="QBF34953.1"/>
    </source>
</evidence>
<dbReference type="CDD" id="cd00845">
    <property type="entry name" value="MPP_UshA_N_like"/>
    <property type="match status" value="1"/>
</dbReference>
<dbReference type="GO" id="GO:0016788">
    <property type="term" value="F:hydrolase activity, acting on ester bonds"/>
    <property type="evidence" value="ECO:0007669"/>
    <property type="project" value="InterPro"/>
</dbReference>
<keyword evidence="7" id="KW-1185">Reference proteome</keyword>
<sequence length="703" mass="79617">MKNKNIFKKFLIGAVASTTVMPIIAISCSSKTNKEEDVEKIRQEYKQNNIEYNQKMVEFAQKLNQLKQKLNKANENEKLEIENSIFDLFFEANTVLKPLVKKYNLLFTKLRQAEKSQNSKLRSVKIFHSNDEHGRLEFDDSRFNRYSGMIETSKYLADKNRDLLLSAGDLIQGLPLSDSDKGKTITEIAKYMRYDSIAVGNHEFDYGLEHILNLNKNSSQSKHGVVTPFISANIYYKDLSNLATKPDGYDQNKVGKRVFEPYIIKQLENGIKVAIFALTTPDTVYTSHPRNSALVEFRDPVESSKQVIAEIKKAHPEIQFIIATTHLGTGRNEAKWTSEYLAQNSPQDLDLILDGHSHTYVEINKKNAPKKNIYITQTEAYTKYLGDIDLTFNNQTGKIEEVHQVLRNIDQIEIYNADLSLRLVQRLKKAFDKDNKVVAFTSPGVFEHTTTKEIDNTPYWIGRILPTSLGVFAADSIAWGFIKEKPWTSHQGWTPASLDNSIGLVNGGGLRANFAQGEISKGDALSVSPFGNRISTVRVKGEVLTNVLKHGLSRGRSGGFAQLSSNVAYTVNVVQKLNEKTQKQEYVWVPDETSFKINNKNIEPQTYYYITTNDFILAGGDGYSMIDTTKVKTIDLAYEGDKYINTLIDFAKLTTDPTKKDSLDNSQFERAMSEYLNETLRSQQKVIIPDQAYTNSIAEPTNR</sequence>
<dbReference type="Gene3D" id="3.90.780.10">
    <property type="entry name" value="5'-Nucleotidase, C-terminal domain"/>
    <property type="match status" value="1"/>
</dbReference>
<dbReference type="SUPFAM" id="SSF55816">
    <property type="entry name" value="5'-nucleotidase (syn. UDP-sugar hydrolase), C-terminal domain"/>
    <property type="match status" value="1"/>
</dbReference>
<reference evidence="6 7" key="1">
    <citation type="submission" date="2019-01" db="EMBL/GenBank/DDBJ databases">
        <title>Complete sequence and annotation of the Mycoplasma phocirhinis strain 852T genome.</title>
        <authorList>
            <person name="Frasca S.Jr."/>
            <person name="Kutish G.F."/>
            <person name="Castellanos Gell J."/>
            <person name="Michaels D.L."/>
            <person name="Brown D.R."/>
        </authorList>
    </citation>
    <scope>NUCLEOTIDE SEQUENCE [LARGE SCALE GENOMIC DNA]</scope>
    <source>
        <strain evidence="6 7">852</strain>
    </source>
</reference>
<dbReference type="OrthoDB" id="9801679at2"/>
<dbReference type="Pfam" id="PF02872">
    <property type="entry name" value="5_nucleotid_C"/>
    <property type="match status" value="1"/>
</dbReference>
<feature type="domain" description="5'-Nucleotidase C-terminal" evidence="5">
    <location>
        <begin position="462"/>
        <end position="627"/>
    </location>
</feature>
<dbReference type="GO" id="GO:0046872">
    <property type="term" value="F:metal ion binding"/>
    <property type="evidence" value="ECO:0007669"/>
    <property type="project" value="InterPro"/>
</dbReference>
<dbReference type="EMBL" id="CP034841">
    <property type="protein sequence ID" value="QBF34953.1"/>
    <property type="molecule type" value="Genomic_DNA"/>
</dbReference>
<evidence type="ECO:0000256" key="3">
    <source>
        <dbReference type="SAM" id="Coils"/>
    </source>
</evidence>
<dbReference type="InterPro" id="IPR006179">
    <property type="entry name" value="5_nucleotidase/apyrase"/>
</dbReference>
<evidence type="ECO:0000259" key="5">
    <source>
        <dbReference type="Pfam" id="PF02872"/>
    </source>
</evidence>